<protein>
    <submittedName>
        <fullName evidence="1">Uncharacterized protein</fullName>
    </submittedName>
</protein>
<evidence type="ECO:0000313" key="1">
    <source>
        <dbReference type="EMBL" id="CAA9517589.1"/>
    </source>
</evidence>
<proteinExistence type="predicted"/>
<dbReference type="AlphaFoldDB" id="A0A6J4T9T7"/>
<dbReference type="EMBL" id="CADCVM010000379">
    <property type="protein sequence ID" value="CAA9517589.1"/>
    <property type="molecule type" value="Genomic_DNA"/>
</dbReference>
<feature type="non-terminal residue" evidence="1">
    <location>
        <position position="1"/>
    </location>
</feature>
<feature type="non-terminal residue" evidence="1">
    <location>
        <position position="39"/>
    </location>
</feature>
<sequence>CFPSLMGRGVLVRYKKKTDGWERAACRACLTWFLRSTRY</sequence>
<reference evidence="1" key="1">
    <citation type="submission" date="2020-02" db="EMBL/GenBank/DDBJ databases">
        <authorList>
            <person name="Meier V. D."/>
        </authorList>
    </citation>
    <scope>NUCLEOTIDE SEQUENCE</scope>
    <source>
        <strain evidence="1">AVDCRST_MAG05</strain>
    </source>
</reference>
<accession>A0A6J4T9T7</accession>
<gene>
    <name evidence="1" type="ORF">AVDCRST_MAG05-3414</name>
</gene>
<name>A0A6J4T9T7_9ACTN</name>
<organism evidence="1">
    <name type="scientific">uncultured Rubrobacteraceae bacterium</name>
    <dbReference type="NCBI Taxonomy" id="349277"/>
    <lineage>
        <taxon>Bacteria</taxon>
        <taxon>Bacillati</taxon>
        <taxon>Actinomycetota</taxon>
        <taxon>Rubrobacteria</taxon>
        <taxon>Rubrobacterales</taxon>
        <taxon>Rubrobacteraceae</taxon>
        <taxon>environmental samples</taxon>
    </lineage>
</organism>